<dbReference type="AlphaFoldDB" id="A0AAD5T2X2"/>
<name>A0AAD5T2X2_9FUNG</name>
<protein>
    <submittedName>
        <fullName evidence="1">Uncharacterized protein</fullName>
    </submittedName>
</protein>
<dbReference type="Proteomes" id="UP001211907">
    <property type="component" value="Unassembled WGS sequence"/>
</dbReference>
<gene>
    <name evidence="1" type="ORF">HK100_012057</name>
</gene>
<organism evidence="1 2">
    <name type="scientific">Physocladia obscura</name>
    <dbReference type="NCBI Taxonomy" id="109957"/>
    <lineage>
        <taxon>Eukaryota</taxon>
        <taxon>Fungi</taxon>
        <taxon>Fungi incertae sedis</taxon>
        <taxon>Chytridiomycota</taxon>
        <taxon>Chytridiomycota incertae sedis</taxon>
        <taxon>Chytridiomycetes</taxon>
        <taxon>Chytridiales</taxon>
        <taxon>Chytriomycetaceae</taxon>
        <taxon>Physocladia</taxon>
    </lineage>
</organism>
<sequence length="100" mass="11083">MSPTRNEELPPPTNSKVMILKLRVAQKAVVSQISQVQHDPQHFDVFLSSQGQQASTAALVNNYLHARYLKVWKDTREMSGNIFEAMAKGNINSSVVTPGC</sequence>
<comment type="caution">
    <text evidence="1">The sequence shown here is derived from an EMBL/GenBank/DDBJ whole genome shotgun (WGS) entry which is preliminary data.</text>
</comment>
<keyword evidence="2" id="KW-1185">Reference proteome</keyword>
<reference evidence="1" key="1">
    <citation type="submission" date="2020-05" db="EMBL/GenBank/DDBJ databases">
        <title>Phylogenomic resolution of chytrid fungi.</title>
        <authorList>
            <person name="Stajich J.E."/>
            <person name="Amses K."/>
            <person name="Simmons R."/>
            <person name="Seto K."/>
            <person name="Myers J."/>
            <person name="Bonds A."/>
            <person name="Quandt C.A."/>
            <person name="Barry K."/>
            <person name="Liu P."/>
            <person name="Grigoriev I."/>
            <person name="Longcore J.E."/>
            <person name="James T.Y."/>
        </authorList>
    </citation>
    <scope>NUCLEOTIDE SEQUENCE</scope>
    <source>
        <strain evidence="1">JEL0513</strain>
    </source>
</reference>
<accession>A0AAD5T2X2</accession>
<evidence type="ECO:0000313" key="2">
    <source>
        <dbReference type="Proteomes" id="UP001211907"/>
    </source>
</evidence>
<evidence type="ECO:0000313" key="1">
    <source>
        <dbReference type="EMBL" id="KAJ3122301.1"/>
    </source>
</evidence>
<dbReference type="EMBL" id="JADGJH010000820">
    <property type="protein sequence ID" value="KAJ3122301.1"/>
    <property type="molecule type" value="Genomic_DNA"/>
</dbReference>
<proteinExistence type="predicted"/>